<feature type="transmembrane region" description="Helical" evidence="1">
    <location>
        <begin position="47"/>
        <end position="67"/>
    </location>
</feature>
<dbReference type="RefSeq" id="WP_184110381.1">
    <property type="nucleotide sequence ID" value="NZ_BNAJ01000003.1"/>
</dbReference>
<evidence type="ECO:0000313" key="3">
    <source>
        <dbReference type="EMBL" id="MBB5376109.1"/>
    </source>
</evidence>
<organism evidence="3 4">
    <name type="scientific">Deinococcus metalli</name>
    <dbReference type="NCBI Taxonomy" id="1141878"/>
    <lineage>
        <taxon>Bacteria</taxon>
        <taxon>Thermotogati</taxon>
        <taxon>Deinococcota</taxon>
        <taxon>Deinococci</taxon>
        <taxon>Deinococcales</taxon>
        <taxon>Deinococcaceae</taxon>
        <taxon>Deinococcus</taxon>
    </lineage>
</organism>
<dbReference type="Proteomes" id="UP000619376">
    <property type="component" value="Unassembled WGS sequence"/>
</dbReference>
<feature type="transmembrane region" description="Helical" evidence="1">
    <location>
        <begin position="21"/>
        <end position="41"/>
    </location>
</feature>
<comment type="caution">
    <text evidence="3">The sequence shown here is derived from an EMBL/GenBank/DDBJ whole genome shotgun (WGS) entry which is preliminary data.</text>
</comment>
<sequence length="161" mass="17441">MNATLSAPRPLPSRQFRRRIVVWYGAGLVTMSAISVLGLFVPHQGAAWILMLLTYMAAIILSIVSGLRLSRPALLGLPDDDAAQDERQRARLAEVMAAAYRVLSVVLLVGLVALLLVDDGVLLRMRRTSVGPGLAVALIFLLTFLPSAVLAWTEPDPDREA</sequence>
<feature type="transmembrane region" description="Helical" evidence="1">
    <location>
        <begin position="129"/>
        <end position="152"/>
    </location>
</feature>
<evidence type="ECO:0000313" key="5">
    <source>
        <dbReference type="Proteomes" id="UP000619376"/>
    </source>
</evidence>
<accession>A0A7W8KGI2</accession>
<dbReference type="EMBL" id="JACHFK010000003">
    <property type="protein sequence ID" value="MBB5376109.1"/>
    <property type="molecule type" value="Genomic_DNA"/>
</dbReference>
<reference evidence="2" key="1">
    <citation type="journal article" date="2014" name="Int. J. Syst. Evol. Microbiol.">
        <title>Complete genome of a new Firmicutes species belonging to the dominant human colonic microbiota ('Ruminococcus bicirculans') reveals two chromosomes and a selective capacity to utilize plant glucans.</title>
        <authorList>
            <consortium name="NISC Comparative Sequencing Program"/>
            <person name="Wegmann U."/>
            <person name="Louis P."/>
            <person name="Goesmann A."/>
            <person name="Henrissat B."/>
            <person name="Duncan S.H."/>
            <person name="Flint H.J."/>
        </authorList>
    </citation>
    <scope>NUCLEOTIDE SEQUENCE</scope>
    <source>
        <strain evidence="2">CGMCC 1.18437</strain>
    </source>
</reference>
<proteinExistence type="predicted"/>
<reference evidence="2" key="4">
    <citation type="submission" date="2024-05" db="EMBL/GenBank/DDBJ databases">
        <authorList>
            <person name="Sun Q."/>
            <person name="Zhou Y."/>
        </authorList>
    </citation>
    <scope>NUCLEOTIDE SEQUENCE</scope>
    <source>
        <strain evidence="2">CGMCC 1.18437</strain>
    </source>
</reference>
<keyword evidence="1" id="KW-0472">Membrane</keyword>
<evidence type="ECO:0000313" key="2">
    <source>
        <dbReference type="EMBL" id="GHF40729.1"/>
    </source>
</evidence>
<keyword evidence="1" id="KW-1133">Transmembrane helix</keyword>
<evidence type="ECO:0000256" key="1">
    <source>
        <dbReference type="SAM" id="Phobius"/>
    </source>
</evidence>
<reference evidence="5" key="2">
    <citation type="journal article" date="2019" name="Int. J. Syst. Evol. Microbiol.">
        <title>The Global Catalogue of Microorganisms (GCM) 10K type strain sequencing project: providing services to taxonomists for standard genome sequencing and annotation.</title>
        <authorList>
            <consortium name="The Broad Institute Genomics Platform"/>
            <consortium name="The Broad Institute Genome Sequencing Center for Infectious Disease"/>
            <person name="Wu L."/>
            <person name="Ma J."/>
        </authorList>
    </citation>
    <scope>NUCLEOTIDE SEQUENCE [LARGE SCALE GENOMIC DNA]</scope>
    <source>
        <strain evidence="5">CGMCC 1.18437</strain>
    </source>
</reference>
<dbReference type="AlphaFoldDB" id="A0A7W8KGI2"/>
<name>A0A7W8KGI2_9DEIO</name>
<dbReference type="Proteomes" id="UP000539473">
    <property type="component" value="Unassembled WGS sequence"/>
</dbReference>
<protein>
    <submittedName>
        <fullName evidence="3">Uncharacterized protein</fullName>
    </submittedName>
</protein>
<keyword evidence="5" id="KW-1185">Reference proteome</keyword>
<gene>
    <name evidence="2" type="ORF">GCM10017781_16740</name>
    <name evidence="3" type="ORF">HNQ07_001566</name>
</gene>
<reference evidence="3 4" key="3">
    <citation type="submission" date="2020-08" db="EMBL/GenBank/DDBJ databases">
        <title>Genomic Encyclopedia of Type Strains, Phase IV (KMG-IV): sequencing the most valuable type-strain genomes for metagenomic binning, comparative biology and taxonomic classification.</title>
        <authorList>
            <person name="Goeker M."/>
        </authorList>
    </citation>
    <scope>NUCLEOTIDE SEQUENCE [LARGE SCALE GENOMIC DNA]</scope>
    <source>
        <strain evidence="3 4">DSM 27521</strain>
    </source>
</reference>
<dbReference type="EMBL" id="BNAJ01000003">
    <property type="protein sequence ID" value="GHF40729.1"/>
    <property type="molecule type" value="Genomic_DNA"/>
</dbReference>
<keyword evidence="1" id="KW-0812">Transmembrane</keyword>
<evidence type="ECO:0000313" key="4">
    <source>
        <dbReference type="Proteomes" id="UP000539473"/>
    </source>
</evidence>
<feature type="transmembrane region" description="Helical" evidence="1">
    <location>
        <begin position="98"/>
        <end position="117"/>
    </location>
</feature>